<organism evidence="2 3">
    <name type="scientific">Imshaugia aleurites</name>
    <dbReference type="NCBI Taxonomy" id="172621"/>
    <lineage>
        <taxon>Eukaryota</taxon>
        <taxon>Fungi</taxon>
        <taxon>Dikarya</taxon>
        <taxon>Ascomycota</taxon>
        <taxon>Pezizomycotina</taxon>
        <taxon>Lecanoromycetes</taxon>
        <taxon>OSLEUM clade</taxon>
        <taxon>Lecanoromycetidae</taxon>
        <taxon>Lecanorales</taxon>
        <taxon>Lecanorineae</taxon>
        <taxon>Parmeliaceae</taxon>
        <taxon>Imshaugia</taxon>
    </lineage>
</organism>
<evidence type="ECO:0000256" key="1">
    <source>
        <dbReference type="SAM" id="MobiDB-lite"/>
    </source>
</evidence>
<proteinExistence type="predicted"/>
<evidence type="ECO:0000313" key="3">
    <source>
        <dbReference type="Proteomes" id="UP000664534"/>
    </source>
</evidence>
<protein>
    <submittedName>
        <fullName evidence="2">Glucose-repressible protein</fullName>
    </submittedName>
</protein>
<dbReference type="PANTHER" id="PTHR38789">
    <property type="entry name" value="REPRESSIBLE PROTEIN GRG1, PUTATIVE (AFU_ORTHOLOGUE AFUA_5G14210)-RELATED"/>
    <property type="match status" value="1"/>
</dbReference>
<feature type="region of interest" description="Disordered" evidence="1">
    <location>
        <begin position="1"/>
        <end position="51"/>
    </location>
</feature>
<dbReference type="Proteomes" id="UP000664534">
    <property type="component" value="Unassembled WGS sequence"/>
</dbReference>
<accession>A0A8H3PD97</accession>
<name>A0A8H3PD97_9LECA</name>
<dbReference type="AlphaFoldDB" id="A0A8H3PD97"/>
<gene>
    <name evidence="2" type="primary">GRG-1_1</name>
    <name evidence="2" type="ORF">IMSHALPRED_000799</name>
</gene>
<reference evidence="2" key="1">
    <citation type="submission" date="2021-03" db="EMBL/GenBank/DDBJ databases">
        <authorList>
            <person name="Tagirdzhanova G."/>
        </authorList>
    </citation>
    <scope>NUCLEOTIDE SEQUENCE</scope>
</reference>
<dbReference type="EMBL" id="CAJPDT010000108">
    <property type="protein sequence ID" value="CAF9938432.1"/>
    <property type="molecule type" value="Genomic_DNA"/>
</dbReference>
<feature type="compositionally biased region" description="Basic and acidic residues" evidence="1">
    <location>
        <begin position="22"/>
        <end position="35"/>
    </location>
</feature>
<dbReference type="OrthoDB" id="10039103at2759"/>
<dbReference type="PANTHER" id="PTHR38789:SF1">
    <property type="entry name" value="GLUCOSE-REPRESSIBLE GENE PROTEIN-RELATED"/>
    <property type="match status" value="1"/>
</dbReference>
<sequence>MDAAQNAFNSVSDTVKGATDTASKETNKNVAKDSDASAGTRAEAAKDAVGDKANEVKHSIYTLRPQSEVDVCWFEDNTICWLTSPFCGK</sequence>
<dbReference type="Pfam" id="PF11034">
    <property type="entry name" value="Grg1"/>
    <property type="match status" value="1"/>
</dbReference>
<evidence type="ECO:0000313" key="2">
    <source>
        <dbReference type="EMBL" id="CAF9938432.1"/>
    </source>
</evidence>
<comment type="caution">
    <text evidence="2">The sequence shown here is derived from an EMBL/GenBank/DDBJ whole genome shotgun (WGS) entry which is preliminary data.</text>
</comment>
<dbReference type="InterPro" id="IPR020100">
    <property type="entry name" value="Glc-repressible_Grg1"/>
</dbReference>
<feature type="compositionally biased region" description="Polar residues" evidence="1">
    <location>
        <begin position="1"/>
        <end position="13"/>
    </location>
</feature>
<keyword evidence="3" id="KW-1185">Reference proteome</keyword>